<dbReference type="Gene3D" id="2.40.160.20">
    <property type="match status" value="1"/>
</dbReference>
<dbReference type="EMBL" id="JAFFGZ010000001">
    <property type="protein sequence ID" value="KAK4647977.1"/>
    <property type="molecule type" value="Genomic_DNA"/>
</dbReference>
<dbReference type="Proteomes" id="UP001322138">
    <property type="component" value="Unassembled WGS sequence"/>
</dbReference>
<protein>
    <submittedName>
        <fullName evidence="2">Uncharacterized protein</fullName>
    </submittedName>
</protein>
<dbReference type="PANTHER" id="PTHR37315">
    <property type="entry name" value="UPF0311 PROTEIN BLR7842"/>
    <property type="match status" value="1"/>
</dbReference>
<dbReference type="Pfam" id="PF11578">
    <property type="entry name" value="DUF3237"/>
    <property type="match status" value="1"/>
</dbReference>
<dbReference type="PANTHER" id="PTHR37315:SF1">
    <property type="entry name" value="UPF0311 PROTEIN BLR7842"/>
    <property type="match status" value="1"/>
</dbReference>
<feature type="region of interest" description="Disordered" evidence="1">
    <location>
        <begin position="157"/>
        <end position="230"/>
    </location>
</feature>
<proteinExistence type="predicted"/>
<evidence type="ECO:0000256" key="1">
    <source>
        <dbReference type="SAM" id="MobiDB-lite"/>
    </source>
</evidence>
<keyword evidence="3" id="KW-1185">Reference proteome</keyword>
<dbReference type="InterPro" id="IPR020915">
    <property type="entry name" value="UPF0311"/>
</dbReference>
<accession>A0ABR0FY56</accession>
<evidence type="ECO:0000313" key="3">
    <source>
        <dbReference type="Proteomes" id="UP001322138"/>
    </source>
</evidence>
<dbReference type="GeneID" id="87893350"/>
<evidence type="ECO:0000313" key="2">
    <source>
        <dbReference type="EMBL" id="KAK4647977.1"/>
    </source>
</evidence>
<name>A0ABR0FY56_9PEZI</name>
<comment type="caution">
    <text evidence="2">The sequence shown here is derived from an EMBL/GenBank/DDBJ whole genome shotgun (WGS) entry which is preliminary data.</text>
</comment>
<dbReference type="RefSeq" id="XP_062736953.1">
    <property type="nucleotide sequence ID" value="XM_062873868.1"/>
</dbReference>
<feature type="compositionally biased region" description="Low complexity" evidence="1">
    <location>
        <begin position="157"/>
        <end position="169"/>
    </location>
</feature>
<organism evidence="2 3">
    <name type="scientific">Podospora bellae-mahoneyi</name>
    <dbReference type="NCBI Taxonomy" id="2093777"/>
    <lineage>
        <taxon>Eukaryota</taxon>
        <taxon>Fungi</taxon>
        <taxon>Dikarya</taxon>
        <taxon>Ascomycota</taxon>
        <taxon>Pezizomycotina</taxon>
        <taxon>Sordariomycetes</taxon>
        <taxon>Sordariomycetidae</taxon>
        <taxon>Sordariales</taxon>
        <taxon>Podosporaceae</taxon>
        <taxon>Podospora</taxon>
    </lineage>
</organism>
<reference evidence="2 3" key="1">
    <citation type="journal article" date="2023" name="bioRxiv">
        <title>High-quality genome assemblies of four members of thePodospora anserinaspecies complex.</title>
        <authorList>
            <person name="Ament-Velasquez S.L."/>
            <person name="Vogan A.A."/>
            <person name="Wallerman O."/>
            <person name="Hartmann F."/>
            <person name="Gautier V."/>
            <person name="Silar P."/>
            <person name="Giraud T."/>
            <person name="Johannesson H."/>
        </authorList>
    </citation>
    <scope>NUCLEOTIDE SEQUENCE [LARGE SCALE GENOMIC DNA]</scope>
    <source>
        <strain evidence="2 3">CBS 112042</strain>
    </source>
</reference>
<sequence length="473" mass="52005">MPMACRALGAASSPDYGISSFISSSLQHQLFAHRFPDLPPVKIDTQTRATDRPVVQKQPQSQVWPAAPSIPVHNLALMGRQPGWSRPYDGDMPRHIDQDVHSAFVEFRNGSEPKCMSVQCLYCNQTRAKNTTRQKQHLLQCAPYLAAHPEIALQASAAADEAAAAGSSSEPQHGHPDASQYPNPNPPPGEHTNLGFMPNPRINGTPNQMPGHGGRASIGAPDGTPAAKRQKMKNSNLPEIPLREVHAAFAEFKAKDDDKCMSARCLHCNQVRAKNTSRQREHLMVCPGYQSVLKEKIPANNLRHQFDEDDVASSLALPTPSLTLDFRMSIRVKPKLSIGTANFGRESWISCVGGQWAGRFGKGILLPGGQDKQTTVKDMATRIDASYLLQTNDEQPALITCKVKGWWTGDRDVMERLQDPVAADNVAAHRYLFRVVIELETGDERYADVNTGLWVGSGCRRGAEIVYDAHRVS</sequence>
<gene>
    <name evidence="2" type="ORF">QC761_106080</name>
</gene>